<dbReference type="AlphaFoldDB" id="A0A7C2JY34"/>
<dbReference type="PANTHER" id="PTHR43133">
    <property type="entry name" value="RNA POLYMERASE ECF-TYPE SIGMA FACTO"/>
    <property type="match status" value="1"/>
</dbReference>
<dbReference type="EMBL" id="DSOK01000091">
    <property type="protein sequence ID" value="HEN14420.1"/>
    <property type="molecule type" value="Genomic_DNA"/>
</dbReference>
<organism evidence="6">
    <name type="scientific">Schlesneria paludicola</name>
    <dbReference type="NCBI Taxonomy" id="360056"/>
    <lineage>
        <taxon>Bacteria</taxon>
        <taxon>Pseudomonadati</taxon>
        <taxon>Planctomycetota</taxon>
        <taxon>Planctomycetia</taxon>
        <taxon>Planctomycetales</taxon>
        <taxon>Planctomycetaceae</taxon>
        <taxon>Schlesneria</taxon>
    </lineage>
</organism>
<keyword evidence="2" id="KW-0731">Sigma factor</keyword>
<keyword evidence="3" id="KW-0238">DNA-binding</keyword>
<evidence type="ECO:0000256" key="4">
    <source>
        <dbReference type="ARBA" id="ARBA00023163"/>
    </source>
</evidence>
<comment type="caution">
    <text evidence="6">The sequence shown here is derived from an EMBL/GenBank/DDBJ whole genome shotgun (WGS) entry which is preliminary data.</text>
</comment>
<evidence type="ECO:0000256" key="2">
    <source>
        <dbReference type="ARBA" id="ARBA00023082"/>
    </source>
</evidence>
<protein>
    <recommendedName>
        <fullName evidence="5">RNA polymerase sigma-70 region 2 domain-containing protein</fullName>
    </recommendedName>
</protein>
<dbReference type="GO" id="GO:0003677">
    <property type="term" value="F:DNA binding"/>
    <property type="evidence" value="ECO:0007669"/>
    <property type="project" value="UniProtKB-KW"/>
</dbReference>
<dbReference type="PANTHER" id="PTHR43133:SF8">
    <property type="entry name" value="RNA POLYMERASE SIGMA FACTOR HI_1459-RELATED"/>
    <property type="match status" value="1"/>
</dbReference>
<feature type="domain" description="RNA polymerase sigma-70 region 2" evidence="5">
    <location>
        <begin position="69"/>
        <end position="136"/>
    </location>
</feature>
<dbReference type="InterPro" id="IPR013325">
    <property type="entry name" value="RNA_pol_sigma_r2"/>
</dbReference>
<dbReference type="GO" id="GO:0016987">
    <property type="term" value="F:sigma factor activity"/>
    <property type="evidence" value="ECO:0007669"/>
    <property type="project" value="UniProtKB-KW"/>
</dbReference>
<keyword evidence="4" id="KW-0804">Transcription</keyword>
<dbReference type="Gene3D" id="1.10.1740.10">
    <property type="match status" value="1"/>
</dbReference>
<gene>
    <name evidence="6" type="ORF">ENQ76_02985</name>
</gene>
<dbReference type="SUPFAM" id="SSF88946">
    <property type="entry name" value="Sigma2 domain of RNA polymerase sigma factors"/>
    <property type="match status" value="1"/>
</dbReference>
<reference evidence="6" key="1">
    <citation type="journal article" date="2020" name="mSystems">
        <title>Genome- and Community-Level Interaction Insights into Carbon Utilization and Element Cycling Functions of Hydrothermarchaeota in Hydrothermal Sediment.</title>
        <authorList>
            <person name="Zhou Z."/>
            <person name="Liu Y."/>
            <person name="Xu W."/>
            <person name="Pan J."/>
            <person name="Luo Z.H."/>
            <person name="Li M."/>
        </authorList>
    </citation>
    <scope>NUCLEOTIDE SEQUENCE [LARGE SCALE GENOMIC DNA]</scope>
    <source>
        <strain evidence="6">SpSt-339</strain>
    </source>
</reference>
<evidence type="ECO:0000256" key="1">
    <source>
        <dbReference type="ARBA" id="ARBA00023015"/>
    </source>
</evidence>
<dbReference type="Pfam" id="PF04542">
    <property type="entry name" value="Sigma70_r2"/>
    <property type="match status" value="1"/>
</dbReference>
<evidence type="ECO:0000256" key="3">
    <source>
        <dbReference type="ARBA" id="ARBA00023125"/>
    </source>
</evidence>
<proteinExistence type="predicted"/>
<dbReference type="InterPro" id="IPR007627">
    <property type="entry name" value="RNA_pol_sigma70_r2"/>
</dbReference>
<accession>A0A7C2JY34</accession>
<sequence>MADGPDVTGYTCRQLRARRNRIDILHECAPGMSDPADHLSQIQTLWSVVHRAHAGQLEDARPAQERMLELYGGAVRRYLMAALCNEDGVDEVYQEFSLRFVRGDFRNVSPERGRFRSFLKTCLYHLIVDHQRRRKKGAHVEADMEQMAAHSTPAGDSADDAAFLKSWRDDLLARAWQKLANDEQQTGKPYHTVLLVRAEQPDARSPELAAAVSERLGREISSANVRVLLHRARELFAEFLLAAVTDSLPENRRDLLDEELIELQLLDYCRAALERQTDGA</sequence>
<name>A0A7C2JY34_9PLAN</name>
<dbReference type="GO" id="GO:0006352">
    <property type="term" value="P:DNA-templated transcription initiation"/>
    <property type="evidence" value="ECO:0007669"/>
    <property type="project" value="InterPro"/>
</dbReference>
<keyword evidence="1" id="KW-0805">Transcription regulation</keyword>
<dbReference type="InterPro" id="IPR039425">
    <property type="entry name" value="RNA_pol_sigma-70-like"/>
</dbReference>
<evidence type="ECO:0000313" key="6">
    <source>
        <dbReference type="EMBL" id="HEN14420.1"/>
    </source>
</evidence>
<evidence type="ECO:0000259" key="5">
    <source>
        <dbReference type="Pfam" id="PF04542"/>
    </source>
</evidence>